<dbReference type="Proteomes" id="UP000251993">
    <property type="component" value="Chromosome"/>
</dbReference>
<sequence>MKLLGLRTVIYPAADLAATKQWYIQTTGVQPYFDESFYVGFNIGGYELGLDPNASQTTTYWGVENIELAWEYLLGTGATADEEIQEVGGGIKVATVKDPFGNVFGIIENPHFVI</sequence>
<dbReference type="RefSeq" id="WP_114069435.1">
    <property type="nucleotide sequence ID" value="NZ_CP030850.1"/>
</dbReference>
<dbReference type="EMBL" id="CP030850">
    <property type="protein sequence ID" value="AXE20672.1"/>
    <property type="molecule type" value="Genomic_DNA"/>
</dbReference>
<proteinExistence type="predicted"/>
<evidence type="ECO:0000313" key="2">
    <source>
        <dbReference type="EMBL" id="AXE20672.1"/>
    </source>
</evidence>
<name>A0A344TPV1_9BACT</name>
<dbReference type="InterPro" id="IPR037523">
    <property type="entry name" value="VOC_core"/>
</dbReference>
<accession>A0A344TPV1</accession>
<dbReference type="Gene3D" id="3.10.180.10">
    <property type="entry name" value="2,3-Dihydroxybiphenyl 1,2-Dioxygenase, domain 1"/>
    <property type="match status" value="1"/>
</dbReference>
<dbReference type="SUPFAM" id="SSF54593">
    <property type="entry name" value="Glyoxalase/Bleomycin resistance protein/Dihydroxybiphenyl dioxygenase"/>
    <property type="match status" value="1"/>
</dbReference>
<dbReference type="InterPro" id="IPR029068">
    <property type="entry name" value="Glyas_Bleomycin-R_OHBP_Dase"/>
</dbReference>
<dbReference type="InterPro" id="IPR004360">
    <property type="entry name" value="Glyas_Fos-R_dOase_dom"/>
</dbReference>
<dbReference type="KEGG" id="run:DR864_24530"/>
<dbReference type="Pfam" id="PF00903">
    <property type="entry name" value="Glyoxalase"/>
    <property type="match status" value="1"/>
</dbReference>
<gene>
    <name evidence="2" type="ORF">DR864_24530</name>
</gene>
<reference evidence="2 3" key="1">
    <citation type="submission" date="2018-07" db="EMBL/GenBank/DDBJ databases">
        <title>Genome sequencing of Runella.</title>
        <authorList>
            <person name="Baek M.-G."/>
            <person name="Yi H."/>
        </authorList>
    </citation>
    <scope>NUCLEOTIDE SEQUENCE [LARGE SCALE GENOMIC DNA]</scope>
    <source>
        <strain evidence="2 3">HYN0085</strain>
    </source>
</reference>
<dbReference type="OrthoDB" id="4548523at2"/>
<dbReference type="AlphaFoldDB" id="A0A344TPV1"/>
<feature type="domain" description="VOC" evidence="1">
    <location>
        <begin position="5"/>
        <end position="109"/>
    </location>
</feature>
<keyword evidence="3" id="KW-1185">Reference proteome</keyword>
<protein>
    <submittedName>
        <fullName evidence="2">VOC family protein</fullName>
    </submittedName>
</protein>
<dbReference type="PROSITE" id="PS51819">
    <property type="entry name" value="VOC"/>
    <property type="match status" value="1"/>
</dbReference>
<evidence type="ECO:0000259" key="1">
    <source>
        <dbReference type="PROSITE" id="PS51819"/>
    </source>
</evidence>
<evidence type="ECO:0000313" key="3">
    <source>
        <dbReference type="Proteomes" id="UP000251993"/>
    </source>
</evidence>
<organism evidence="2 3">
    <name type="scientific">Runella rosea</name>
    <dbReference type="NCBI Taxonomy" id="2259595"/>
    <lineage>
        <taxon>Bacteria</taxon>
        <taxon>Pseudomonadati</taxon>
        <taxon>Bacteroidota</taxon>
        <taxon>Cytophagia</taxon>
        <taxon>Cytophagales</taxon>
        <taxon>Spirosomataceae</taxon>
        <taxon>Runella</taxon>
    </lineage>
</organism>